<accession>A0A6H5GH21</accession>
<dbReference type="GO" id="GO:0031429">
    <property type="term" value="C:box H/ACA snoRNP complex"/>
    <property type="evidence" value="ECO:0007669"/>
    <property type="project" value="UniProtKB-UniRule"/>
</dbReference>
<comment type="similarity">
    <text evidence="2 6">Belongs to the eukaryotic ribosomal protein eL8 family.</text>
</comment>
<sequence length="160" mass="17864">MTKEKKPKMSLGEEADQSVIEPSDQPQPSYEERCKFLNPIAAPLAGRKLTKKIYKLIKKSAKQPKFWSGLKDVQKRLRLETTGLVIFAGDVLPIDIYSHLPAVCEDRDIPYCYVPSKDDLGTAMGVKRSVICVFIGLNDGLQEAYDEVASEIGSLPKTFE</sequence>
<dbReference type="SUPFAM" id="SSF55315">
    <property type="entry name" value="L30e-like"/>
    <property type="match status" value="1"/>
</dbReference>
<evidence type="ECO:0000313" key="8">
    <source>
        <dbReference type="Proteomes" id="UP000479000"/>
    </source>
</evidence>
<dbReference type="InterPro" id="IPR004037">
    <property type="entry name" value="Ribosomal_eL8-like_CS"/>
</dbReference>
<dbReference type="PANTHER" id="PTHR23105">
    <property type="entry name" value="RIBOSOMAL PROTEIN L7AE FAMILY MEMBER"/>
    <property type="match status" value="1"/>
</dbReference>
<evidence type="ECO:0000256" key="3">
    <source>
        <dbReference type="ARBA" id="ARBA00022884"/>
    </source>
</evidence>
<evidence type="ECO:0000256" key="1">
    <source>
        <dbReference type="ARBA" id="ARBA00004604"/>
    </source>
</evidence>
<name>A0A6H5GH21_9HEMI</name>
<dbReference type="GO" id="GO:0003723">
    <property type="term" value="F:RNA binding"/>
    <property type="evidence" value="ECO:0007669"/>
    <property type="project" value="UniProtKB-UniRule"/>
</dbReference>
<comment type="function">
    <text evidence="6">Required for ribosome biogenesis. Part of a complex which catalyzes pseudouridylation of rRNA. This involves the isomerization of uridine such that the ribose is subsequently attached to C5, instead of the normal N1. Pseudouridine ('psi') residues may serve to stabilize the conformation of rRNAs.</text>
</comment>
<dbReference type="PRINTS" id="PR00881">
    <property type="entry name" value="L7ARS6FAMILY"/>
</dbReference>
<evidence type="ECO:0000313" key="7">
    <source>
        <dbReference type="EMBL" id="CAB0002363.1"/>
    </source>
</evidence>
<keyword evidence="4 6" id="KW-0539">Nucleus</keyword>
<dbReference type="InterPro" id="IPR002415">
    <property type="entry name" value="H/ACA_rnp_Nhp2-like"/>
</dbReference>
<dbReference type="Gene3D" id="3.30.1330.30">
    <property type="match status" value="1"/>
</dbReference>
<keyword evidence="5 6" id="KW-0687">Ribonucleoprotein</keyword>
<keyword evidence="8" id="KW-1185">Reference proteome</keyword>
<dbReference type="InterPro" id="IPR018492">
    <property type="entry name" value="Ribosomal_eL8/Nhp2"/>
</dbReference>
<dbReference type="InterPro" id="IPR050257">
    <property type="entry name" value="eL8/uL1-like"/>
</dbReference>
<dbReference type="InterPro" id="IPR004038">
    <property type="entry name" value="Ribosomal_eL8/eL30/eS12/Gad45"/>
</dbReference>
<gene>
    <name evidence="7" type="ORF">NTEN_LOCUS8150</name>
</gene>
<reference evidence="7 8" key="1">
    <citation type="submission" date="2020-02" db="EMBL/GenBank/DDBJ databases">
        <authorList>
            <person name="Ferguson B K."/>
        </authorList>
    </citation>
    <scope>NUCLEOTIDE SEQUENCE [LARGE SCALE GENOMIC DNA]</scope>
</reference>
<dbReference type="Pfam" id="PF01248">
    <property type="entry name" value="Ribosomal_L7Ae"/>
    <property type="match status" value="1"/>
</dbReference>
<dbReference type="PRINTS" id="PR00883">
    <property type="entry name" value="NUCLEARHMG"/>
</dbReference>
<comment type="subcellular location">
    <subcellularLocation>
        <location evidence="1 6">Nucleus</location>
        <location evidence="1 6">Nucleolus</location>
    </subcellularLocation>
</comment>
<dbReference type="EMBL" id="CADCXU010011994">
    <property type="protein sequence ID" value="CAB0002363.1"/>
    <property type="molecule type" value="Genomic_DNA"/>
</dbReference>
<dbReference type="GO" id="GO:0031120">
    <property type="term" value="P:snRNA pseudouridine synthesis"/>
    <property type="evidence" value="ECO:0007669"/>
    <property type="project" value="UniProtKB-UniRule"/>
</dbReference>
<protein>
    <recommendedName>
        <fullName evidence="6">H/ACA ribonucleoprotein complex subunit 2</fullName>
    </recommendedName>
    <alternativeName>
        <fullName evidence="6">Nucleolar protein family A member 2</fullName>
    </alternativeName>
</protein>
<organism evidence="7 8">
    <name type="scientific">Nesidiocoris tenuis</name>
    <dbReference type="NCBI Taxonomy" id="355587"/>
    <lineage>
        <taxon>Eukaryota</taxon>
        <taxon>Metazoa</taxon>
        <taxon>Ecdysozoa</taxon>
        <taxon>Arthropoda</taxon>
        <taxon>Hexapoda</taxon>
        <taxon>Insecta</taxon>
        <taxon>Pterygota</taxon>
        <taxon>Neoptera</taxon>
        <taxon>Paraneoptera</taxon>
        <taxon>Hemiptera</taxon>
        <taxon>Heteroptera</taxon>
        <taxon>Panheteroptera</taxon>
        <taxon>Cimicomorpha</taxon>
        <taxon>Miridae</taxon>
        <taxon>Dicyphina</taxon>
        <taxon>Nesidiocoris</taxon>
    </lineage>
</organism>
<dbReference type="GO" id="GO:0000398">
    <property type="term" value="P:mRNA splicing, via spliceosome"/>
    <property type="evidence" value="ECO:0007669"/>
    <property type="project" value="UniProtKB-UniRule"/>
</dbReference>
<dbReference type="AlphaFoldDB" id="A0A6H5GH21"/>
<comment type="function">
    <text evidence="6">Common component of the spliceosome and rRNA processing machinery.</text>
</comment>
<dbReference type="GO" id="GO:0042254">
    <property type="term" value="P:ribosome biogenesis"/>
    <property type="evidence" value="ECO:0007669"/>
    <property type="project" value="InterPro"/>
</dbReference>
<evidence type="ECO:0000256" key="4">
    <source>
        <dbReference type="ARBA" id="ARBA00023242"/>
    </source>
</evidence>
<dbReference type="PROSITE" id="PS01082">
    <property type="entry name" value="RIBOSOMAL_L7AE"/>
    <property type="match status" value="1"/>
</dbReference>
<evidence type="ECO:0000256" key="5">
    <source>
        <dbReference type="ARBA" id="ARBA00023274"/>
    </source>
</evidence>
<dbReference type="OrthoDB" id="5364946at2759"/>
<evidence type="ECO:0000256" key="2">
    <source>
        <dbReference type="ARBA" id="ARBA00007337"/>
    </source>
</evidence>
<proteinExistence type="inferred from homology"/>
<keyword evidence="3 6" id="KW-0694">RNA-binding</keyword>
<dbReference type="Proteomes" id="UP000479000">
    <property type="component" value="Unassembled WGS sequence"/>
</dbReference>
<evidence type="ECO:0000256" key="6">
    <source>
        <dbReference type="RuleBase" id="RU366039"/>
    </source>
</evidence>
<dbReference type="InterPro" id="IPR029064">
    <property type="entry name" value="Ribosomal_eL30-like_sf"/>
</dbReference>